<evidence type="ECO:0000313" key="1">
    <source>
        <dbReference type="EMBL" id="GAA4241585.1"/>
    </source>
</evidence>
<gene>
    <name evidence="1" type="ORF">GCM10022254_71050</name>
</gene>
<name>A0ABP8CNQ2_9ACTN</name>
<dbReference type="Gene3D" id="3.60.20.10">
    <property type="entry name" value="Glutamine Phosphoribosylpyrophosphate, subunit 1, domain 1"/>
    <property type="match status" value="1"/>
</dbReference>
<proteinExistence type="predicted"/>
<dbReference type="Proteomes" id="UP001501710">
    <property type="component" value="Unassembled WGS sequence"/>
</dbReference>
<dbReference type="SUPFAM" id="SSF56235">
    <property type="entry name" value="N-terminal nucleophile aminohydrolases (Ntn hydrolases)"/>
    <property type="match status" value="1"/>
</dbReference>
<reference evidence="2" key="1">
    <citation type="journal article" date="2019" name="Int. J. Syst. Evol. Microbiol.">
        <title>The Global Catalogue of Microorganisms (GCM) 10K type strain sequencing project: providing services to taxonomists for standard genome sequencing and annotation.</title>
        <authorList>
            <consortium name="The Broad Institute Genomics Platform"/>
            <consortium name="The Broad Institute Genome Sequencing Center for Infectious Disease"/>
            <person name="Wu L."/>
            <person name="Ma J."/>
        </authorList>
    </citation>
    <scope>NUCLEOTIDE SEQUENCE [LARGE SCALE GENOMIC DNA]</scope>
    <source>
        <strain evidence="2">JCM 17440</strain>
    </source>
</reference>
<dbReference type="EMBL" id="BAABAS010000028">
    <property type="protein sequence ID" value="GAA4241585.1"/>
    <property type="molecule type" value="Genomic_DNA"/>
</dbReference>
<protein>
    <submittedName>
        <fullName evidence="1">Uncharacterized protein</fullName>
    </submittedName>
</protein>
<sequence length="241" mass="25748">MFGLVRSPFADDPGRASDVFVALGALADERGADTAGLALLGAWPGRCEPRTGVVKGRGSFSRIWRPEYLPDLDRAPVVLGHTRRAAPGSPGRSDDSGRILRRLAGCGGPSEVTGVLESLAGRAALVWVDRDRPTEVHLARAALSPLTVAVDTDQNIYWASDPRWFGEAQRHTRVDFVSVVMLREGTYLKVGMERRPGRRDAPGVLATAAFKPTTAFKPNAGDGDDRVWAGLVPGPGVLCLA</sequence>
<accession>A0ABP8CNQ2</accession>
<evidence type="ECO:0000313" key="2">
    <source>
        <dbReference type="Proteomes" id="UP001501710"/>
    </source>
</evidence>
<organism evidence="1 2">
    <name type="scientific">Actinomadura meridiana</name>
    <dbReference type="NCBI Taxonomy" id="559626"/>
    <lineage>
        <taxon>Bacteria</taxon>
        <taxon>Bacillati</taxon>
        <taxon>Actinomycetota</taxon>
        <taxon>Actinomycetes</taxon>
        <taxon>Streptosporangiales</taxon>
        <taxon>Thermomonosporaceae</taxon>
        <taxon>Actinomadura</taxon>
    </lineage>
</organism>
<comment type="caution">
    <text evidence="1">The sequence shown here is derived from an EMBL/GenBank/DDBJ whole genome shotgun (WGS) entry which is preliminary data.</text>
</comment>
<keyword evidence="2" id="KW-1185">Reference proteome</keyword>
<dbReference type="InterPro" id="IPR029055">
    <property type="entry name" value="Ntn_hydrolases_N"/>
</dbReference>